<keyword evidence="5" id="KW-1185">Reference proteome</keyword>
<dbReference type="eggNOG" id="ENOG502S0ZF">
    <property type="taxonomic scope" value="Eukaryota"/>
</dbReference>
<feature type="compositionally biased region" description="Basic and acidic residues" evidence="3">
    <location>
        <begin position="1"/>
        <end position="25"/>
    </location>
</feature>
<dbReference type="RefSeq" id="XP_014353280.1">
    <property type="nucleotide sequence ID" value="XM_014497794.2"/>
</dbReference>
<dbReference type="Proteomes" id="UP000008672">
    <property type="component" value="Unassembled WGS sequence"/>
</dbReference>
<reference evidence="4" key="2">
    <citation type="submission" date="2025-08" db="UniProtKB">
        <authorList>
            <consortium name="Ensembl"/>
        </authorList>
    </citation>
    <scope>IDENTIFICATION</scope>
</reference>
<dbReference type="CTD" id="57587"/>
<dbReference type="InterPro" id="IPR038791">
    <property type="entry name" value="Cfap97/Hemingway"/>
</dbReference>
<dbReference type="RefSeq" id="XP_006011189.1">
    <property type="nucleotide sequence ID" value="XM_006011127.3"/>
</dbReference>
<gene>
    <name evidence="4" type="primary">CFAP97</name>
</gene>
<dbReference type="PANTHER" id="PTHR23035">
    <property type="entry name" value="CILIA- AND FLAGELLA-ASSOCIATED PROTEIN 97-RELATED"/>
    <property type="match status" value="1"/>
</dbReference>
<dbReference type="KEGG" id="lcm:102356809"/>
<evidence type="ECO:0000313" key="5">
    <source>
        <dbReference type="Proteomes" id="UP000008672"/>
    </source>
</evidence>
<proteinExistence type="inferred from homology"/>
<dbReference type="PANTHER" id="PTHR23035:SF1">
    <property type="entry name" value="CILIA- AND FLAGELLA-ASSOCIATED PROTEIN 97"/>
    <property type="match status" value="1"/>
</dbReference>
<feature type="region of interest" description="Disordered" evidence="3">
    <location>
        <begin position="453"/>
        <end position="484"/>
    </location>
</feature>
<dbReference type="EMBL" id="AFYH01226680">
    <property type="status" value="NOT_ANNOTATED_CDS"/>
    <property type="molecule type" value="Genomic_DNA"/>
</dbReference>
<organism evidence="4 5">
    <name type="scientific">Latimeria chalumnae</name>
    <name type="common">Coelacanth</name>
    <dbReference type="NCBI Taxonomy" id="7897"/>
    <lineage>
        <taxon>Eukaryota</taxon>
        <taxon>Metazoa</taxon>
        <taxon>Chordata</taxon>
        <taxon>Craniata</taxon>
        <taxon>Vertebrata</taxon>
        <taxon>Euteleostomi</taxon>
        <taxon>Coelacanthiformes</taxon>
        <taxon>Coelacanthidae</taxon>
        <taxon>Latimeria</taxon>
    </lineage>
</organism>
<dbReference type="AlphaFoldDB" id="H3AEF8"/>
<feature type="region of interest" description="Disordered" evidence="3">
    <location>
        <begin position="381"/>
        <end position="403"/>
    </location>
</feature>
<feature type="region of interest" description="Disordered" evidence="3">
    <location>
        <begin position="97"/>
        <end position="217"/>
    </location>
</feature>
<feature type="compositionally biased region" description="Polar residues" evidence="3">
    <location>
        <begin position="235"/>
        <end position="251"/>
    </location>
</feature>
<feature type="compositionally biased region" description="Basic residues" evidence="3">
    <location>
        <begin position="152"/>
        <end position="169"/>
    </location>
</feature>
<dbReference type="Ensembl" id="ENSLACT00000008095.2">
    <property type="protein sequence ID" value="ENSLACP00000008029.2"/>
    <property type="gene ID" value="ENSLACG00000007105.2"/>
</dbReference>
<name>H3AEF8_LATCH</name>
<feature type="compositionally biased region" description="Low complexity" evidence="3">
    <location>
        <begin position="468"/>
        <end position="481"/>
    </location>
</feature>
<feature type="compositionally biased region" description="Basic residues" evidence="3">
    <location>
        <begin position="111"/>
        <end position="122"/>
    </location>
</feature>
<evidence type="ECO:0000256" key="2">
    <source>
        <dbReference type="ARBA" id="ARBA00021424"/>
    </source>
</evidence>
<dbReference type="Pfam" id="PF13879">
    <property type="entry name" value="Hmw_CFAP97"/>
    <property type="match status" value="1"/>
</dbReference>
<feature type="region of interest" description="Disordered" evidence="3">
    <location>
        <begin position="1"/>
        <end position="54"/>
    </location>
</feature>
<dbReference type="GeneTree" id="ENSGT00390000010356"/>
<accession>H3AEF8</accession>
<dbReference type="EMBL" id="AFYH01226679">
    <property type="status" value="NOT_ANNOTATED_CDS"/>
    <property type="molecule type" value="Genomic_DNA"/>
</dbReference>
<reference evidence="5" key="1">
    <citation type="submission" date="2011-08" db="EMBL/GenBank/DDBJ databases">
        <title>The draft genome of Latimeria chalumnae.</title>
        <authorList>
            <person name="Di Palma F."/>
            <person name="Alfoldi J."/>
            <person name="Johnson J."/>
            <person name="Berlin A."/>
            <person name="Gnerre S."/>
            <person name="Jaffe D."/>
            <person name="MacCallum I."/>
            <person name="Young S."/>
            <person name="Walker B.J."/>
            <person name="Lander E."/>
            <person name="Lindblad-Toh K."/>
        </authorList>
    </citation>
    <scope>NUCLEOTIDE SEQUENCE [LARGE SCALE GENOMIC DNA]</scope>
    <source>
        <strain evidence="5">Wild caught</strain>
    </source>
</reference>
<dbReference type="HOGENOM" id="CLU_040301_1_0_1"/>
<dbReference type="OrthoDB" id="515313at2759"/>
<feature type="compositionally biased region" description="Low complexity" evidence="3">
    <location>
        <begin position="193"/>
        <end position="215"/>
    </location>
</feature>
<dbReference type="InterPro" id="IPR029488">
    <property type="entry name" value="Hmw/CFAP97"/>
</dbReference>
<dbReference type="EMBL" id="AFYH01226681">
    <property type="status" value="NOT_ANNOTATED_CDS"/>
    <property type="molecule type" value="Genomic_DNA"/>
</dbReference>
<dbReference type="Bgee" id="ENSLACG00000007105">
    <property type="expression patterns" value="Expressed in post-anal tail muscle and 6 other cell types or tissues"/>
</dbReference>
<feature type="compositionally biased region" description="Basic and acidic residues" evidence="3">
    <location>
        <begin position="35"/>
        <end position="54"/>
    </location>
</feature>
<dbReference type="InParanoid" id="H3AEF8"/>
<dbReference type="GeneID" id="102356809"/>
<feature type="region of interest" description="Disordered" evidence="3">
    <location>
        <begin position="65"/>
        <end position="84"/>
    </location>
</feature>
<feature type="region of interest" description="Disordered" evidence="3">
    <location>
        <begin position="230"/>
        <end position="253"/>
    </location>
</feature>
<sequence length="509" mass="57927">MDKESLDAEVDHSFFDSDCEEKPDADGENSGTANKKNDQSNLERKVEDTGEAELKAVSKMCEEILSEEERTENEKAKLKKIPVEGDWEQPESVLFLSSITQSDHSDMSRRGSIRNRRIKRKVPAGIPRKGSDDDSYYLSDKVQNNEDEKERRKPRFMAKSAKRPGRFKKCTYDSSSSDTETEHSHTESDDYVSESSCSSSERNAPSSSLASPKKLSQLKVKSWQSNLRYAEESDNSVTDVTPLSTPDTSPIKSFEMPASKEKKKMKQINVSQDIYNVKIHERYSKTQREKSEIFTSRSRITLTSESSSLDSGDDHRRSQRILNDAMDLNQLLKAFMQLNKKEQKNLVIDYPSSKSRKNLSFSNEEVMRIDRENQRLLGELARQATKPRSKTPKKSSPQPVKLCHSAINRQREQKRIEQENLAFLKRLESVKPTKGMKRSEQLQEYQRQLSYMGASPLPSSRPAKSHSRASSSGTSSRISSAGNQRCEQSVSVGVLLRPTKTPKVRVAWY</sequence>
<dbReference type="FunCoup" id="H3AEF8">
    <property type="interactions" value="2238"/>
</dbReference>
<reference evidence="4" key="3">
    <citation type="submission" date="2025-09" db="UniProtKB">
        <authorList>
            <consortium name="Ensembl"/>
        </authorList>
    </citation>
    <scope>IDENTIFICATION</scope>
</reference>
<evidence type="ECO:0000256" key="1">
    <source>
        <dbReference type="ARBA" id="ARBA00008315"/>
    </source>
</evidence>
<protein>
    <recommendedName>
        <fullName evidence="2">Cilia- and flagella-associated protein 97</fullName>
    </recommendedName>
</protein>
<dbReference type="OMA" id="DEKCCEE"/>
<dbReference type="RefSeq" id="XP_006011188.1">
    <property type="nucleotide sequence ID" value="XM_006011126.3"/>
</dbReference>
<evidence type="ECO:0000313" key="4">
    <source>
        <dbReference type="Ensembl" id="ENSLACP00000008029.2"/>
    </source>
</evidence>
<evidence type="ECO:0000256" key="3">
    <source>
        <dbReference type="SAM" id="MobiDB-lite"/>
    </source>
</evidence>
<dbReference type="GO" id="GO:0007283">
    <property type="term" value="P:spermatogenesis"/>
    <property type="evidence" value="ECO:0007669"/>
    <property type="project" value="TreeGrafter"/>
</dbReference>
<comment type="similarity">
    <text evidence="1">Belongs to the CFAP97 family.</text>
</comment>